<organism evidence="1 2">
    <name type="scientific">Colletotrichum truncatum</name>
    <name type="common">Anthracnose fungus</name>
    <name type="synonym">Colletotrichum capsici</name>
    <dbReference type="NCBI Taxonomy" id="5467"/>
    <lineage>
        <taxon>Eukaryota</taxon>
        <taxon>Fungi</taxon>
        <taxon>Dikarya</taxon>
        <taxon>Ascomycota</taxon>
        <taxon>Pezizomycotina</taxon>
        <taxon>Sordariomycetes</taxon>
        <taxon>Hypocreomycetidae</taxon>
        <taxon>Glomerellales</taxon>
        <taxon>Glomerellaceae</taxon>
        <taxon>Colletotrichum</taxon>
        <taxon>Colletotrichum truncatum species complex</taxon>
    </lineage>
</organism>
<accession>A0ACC3ZIQ0</accession>
<evidence type="ECO:0000313" key="2">
    <source>
        <dbReference type="Proteomes" id="UP000805649"/>
    </source>
</evidence>
<proteinExistence type="predicted"/>
<sequence>MELASRSKSPSQLVAVLLCHDLQRRISSKALKVHHRLYHNPCLLPSSPPPPDFPTLLFVGRRVMRTPNFLLRPAPLHAPPQQPLQTFGRGDGVRASHHTYLSPWSMIFPIGRSLGRLLNNGHAFIRGVDTELMSQRPMSSIQISQPRCPLTP</sequence>
<keyword evidence="2" id="KW-1185">Reference proteome</keyword>
<evidence type="ECO:0000313" key="1">
    <source>
        <dbReference type="EMBL" id="KAL0943989.1"/>
    </source>
</evidence>
<dbReference type="Proteomes" id="UP000805649">
    <property type="component" value="Unassembled WGS sequence"/>
</dbReference>
<name>A0ACC3ZIQ0_COLTU</name>
<dbReference type="EMBL" id="VUJX02000001">
    <property type="protein sequence ID" value="KAL0943989.1"/>
    <property type="molecule type" value="Genomic_DNA"/>
</dbReference>
<reference evidence="1 2" key="1">
    <citation type="journal article" date="2020" name="Phytopathology">
        <title>Genome Sequence Resources of Colletotrichum truncatum, C. plurivorum, C. musicola, and C. sojae: Four Species Pathogenic to Soybean (Glycine max).</title>
        <authorList>
            <person name="Rogerio F."/>
            <person name="Boufleur T.R."/>
            <person name="Ciampi-Guillardi M."/>
            <person name="Sukno S.A."/>
            <person name="Thon M.R."/>
            <person name="Massola Junior N.S."/>
            <person name="Baroncelli R."/>
        </authorList>
    </citation>
    <scope>NUCLEOTIDE SEQUENCE [LARGE SCALE GENOMIC DNA]</scope>
    <source>
        <strain evidence="1 2">CMES1059</strain>
    </source>
</reference>
<comment type="caution">
    <text evidence="1">The sequence shown here is derived from an EMBL/GenBank/DDBJ whole genome shotgun (WGS) entry which is preliminary data.</text>
</comment>
<protein>
    <submittedName>
        <fullName evidence="1">Uncharacterized protein</fullName>
    </submittedName>
</protein>
<gene>
    <name evidence="1" type="ORF">CTRU02_201876</name>
</gene>